<evidence type="ECO:0000313" key="4">
    <source>
        <dbReference type="EMBL" id="ABJ88232.1"/>
    </source>
</evidence>
<feature type="chain" id="PRO_5004162333" evidence="2">
    <location>
        <begin position="25"/>
        <end position="732"/>
    </location>
</feature>
<sequence precursor="true">MDRIKTTILTALVIAIICVPTASAQATASTLTVVSGNGQMPCPTCGQKTFRSYYPLAVKVTDANGKPIANKVVSWQVTFSVGATAFVDPTSTTDASGIAIANFFQGSQPGSGPSTFLQSTVVATVDNLFATFYVTQALTDNSQGGAQLVFSRVDSPTNGDIGKSIGSGPAGTTAPVPIKVHIDARGTPIPNVSVRLLNDDPATLPSATCMTQPGADPGSVLTDANGDATCNAVFGPIPGKGALSILVGGLDPLNYAYPTASIPLTSAVAYDQFAGILFTVTPVTAALVKVSSGNNQTLNPGTSSSPLVAQVTDSTGAVGVGNAGVTWSVSPSAGATLSQTSTTTNSSGLTQTTLVLGPGATGQYSVKAALTANPSVFTTFTLNTNVQISSMTKVSGDAQSAPANQAFASPLVVQVNGNNAQPLAGVAVSFSISGPGSLSSNTATTDGNGRAQVTAKAGATAGAVSVVATVGNISQTFSLTVVPPGPAVTTGSFINAAGKNSSLSPCSLATVVAGGLAPGLNGLVLNSNSFGPFATTLAGDTVAVNNVAAPILSAGSINGAEQVTFQIPCDATVGSVPVTVSVSGGSATANITLTAAGPGIFETVMSDKVARAVALRPDGTYVSLENPARRGEQIRVLVTGLGPTTPPVATGALPVPGSDALVAGQVIVGVNNAGARVVTSRLSPNLIGVYEVAFVVPSDAPTGNNTVLSVAVNAPNDGGQTRFSNGSKLPIQ</sequence>
<reference evidence="4" key="1">
    <citation type="submission" date="2006-10" db="EMBL/GenBank/DDBJ databases">
        <title>Complete sequence of Solibacter usitatus Ellin6076.</title>
        <authorList>
            <consortium name="US DOE Joint Genome Institute"/>
            <person name="Copeland A."/>
            <person name="Lucas S."/>
            <person name="Lapidus A."/>
            <person name="Barry K."/>
            <person name="Detter J.C."/>
            <person name="Glavina del Rio T."/>
            <person name="Hammon N."/>
            <person name="Israni S."/>
            <person name="Dalin E."/>
            <person name="Tice H."/>
            <person name="Pitluck S."/>
            <person name="Thompson L.S."/>
            <person name="Brettin T."/>
            <person name="Bruce D."/>
            <person name="Han C."/>
            <person name="Tapia R."/>
            <person name="Gilna P."/>
            <person name="Schmutz J."/>
            <person name="Larimer F."/>
            <person name="Land M."/>
            <person name="Hauser L."/>
            <person name="Kyrpides N."/>
            <person name="Mikhailova N."/>
            <person name="Janssen P.H."/>
            <person name="Kuske C.R."/>
            <person name="Richardson P."/>
        </authorList>
    </citation>
    <scope>NUCLEOTIDE SEQUENCE</scope>
    <source>
        <strain evidence="4">Ellin6076</strain>
    </source>
</reference>
<dbReference type="PROSITE" id="PS51127">
    <property type="entry name" value="BIG1"/>
    <property type="match status" value="1"/>
</dbReference>
<dbReference type="InterPro" id="IPR017803">
    <property type="entry name" value="CHP03437_C"/>
</dbReference>
<dbReference type="InterPro" id="IPR013783">
    <property type="entry name" value="Ig-like_fold"/>
</dbReference>
<organism evidence="4">
    <name type="scientific">Solibacter usitatus (strain Ellin6076)</name>
    <dbReference type="NCBI Taxonomy" id="234267"/>
    <lineage>
        <taxon>Bacteria</taxon>
        <taxon>Pseudomonadati</taxon>
        <taxon>Acidobacteriota</taxon>
        <taxon>Terriglobia</taxon>
        <taxon>Bryobacterales</taxon>
        <taxon>Solibacteraceae</taxon>
        <taxon>Candidatus Solibacter</taxon>
    </lineage>
</organism>
<dbReference type="NCBIfam" id="TIGR03437">
    <property type="entry name" value="Soli_cterm"/>
    <property type="match status" value="1"/>
</dbReference>
<accession>Q01Q38</accession>
<dbReference type="Gene3D" id="2.60.40.10">
    <property type="entry name" value="Immunoglobulins"/>
    <property type="match status" value="3"/>
</dbReference>
<dbReference type="InterPro" id="IPR003344">
    <property type="entry name" value="Big_1_dom"/>
</dbReference>
<dbReference type="EMBL" id="CP000473">
    <property type="protein sequence ID" value="ABJ88232.1"/>
    <property type="molecule type" value="Genomic_DNA"/>
</dbReference>
<evidence type="ECO:0000256" key="2">
    <source>
        <dbReference type="SAM" id="SignalP"/>
    </source>
</evidence>
<dbReference type="Pfam" id="PF02369">
    <property type="entry name" value="Big_1"/>
    <property type="match status" value="1"/>
</dbReference>
<evidence type="ECO:0000256" key="1">
    <source>
        <dbReference type="ARBA" id="ARBA00010116"/>
    </source>
</evidence>
<dbReference type="eggNOG" id="COG3391">
    <property type="taxonomic scope" value="Bacteria"/>
</dbReference>
<dbReference type="STRING" id="234267.Acid_7321"/>
<dbReference type="SMART" id="SM00634">
    <property type="entry name" value="BID_1"/>
    <property type="match status" value="2"/>
</dbReference>
<proteinExistence type="inferred from homology"/>
<dbReference type="AlphaFoldDB" id="Q01Q38"/>
<gene>
    <name evidence="4" type="ordered locus">Acid_7321</name>
</gene>
<keyword evidence="2" id="KW-0732">Signal</keyword>
<dbReference type="SUPFAM" id="SSF49373">
    <property type="entry name" value="Invasin/intimin cell-adhesion fragments"/>
    <property type="match status" value="2"/>
</dbReference>
<dbReference type="HOGENOM" id="CLU_378503_0_0_0"/>
<comment type="similarity">
    <text evidence="1">Belongs to the intimin/invasin family.</text>
</comment>
<feature type="signal peptide" evidence="2">
    <location>
        <begin position="1"/>
        <end position="24"/>
    </location>
</feature>
<name>Q01Q38_SOLUE</name>
<feature type="domain" description="Big-1" evidence="3">
    <location>
        <begin position="391"/>
        <end position="482"/>
    </location>
</feature>
<evidence type="ECO:0000259" key="3">
    <source>
        <dbReference type="PROSITE" id="PS51127"/>
    </source>
</evidence>
<dbReference type="InterPro" id="IPR008964">
    <property type="entry name" value="Invasin/intimin_cell_adhesion"/>
</dbReference>
<dbReference type="KEGG" id="sus:Acid_7321"/>
<protein>
    <submittedName>
        <fullName evidence="4">Ig domain protein, group 1 domain protein</fullName>
    </submittedName>
</protein>
<dbReference type="InParanoid" id="Q01Q38"/>